<gene>
    <name evidence="1" type="primary">SPT23_1</name>
    <name evidence="1" type="ORF">EV182_002464</name>
</gene>
<dbReference type="Proteomes" id="UP001145114">
    <property type="component" value="Unassembled WGS sequence"/>
</dbReference>
<keyword evidence="2" id="KW-1185">Reference proteome</keyword>
<feature type="non-terminal residue" evidence="1">
    <location>
        <position position="828"/>
    </location>
</feature>
<evidence type="ECO:0000313" key="1">
    <source>
        <dbReference type="EMBL" id="KAJ1674836.1"/>
    </source>
</evidence>
<reference evidence="1" key="1">
    <citation type="submission" date="2022-06" db="EMBL/GenBank/DDBJ databases">
        <title>Phylogenomic reconstructions and comparative analyses of Kickxellomycotina fungi.</title>
        <authorList>
            <person name="Reynolds N.K."/>
            <person name="Stajich J.E."/>
            <person name="Barry K."/>
            <person name="Grigoriev I.V."/>
            <person name="Crous P."/>
            <person name="Smith M.E."/>
        </authorList>
    </citation>
    <scope>NUCLEOTIDE SEQUENCE</scope>
    <source>
        <strain evidence="1">RSA 2271</strain>
    </source>
</reference>
<accession>A0ACC1HGR8</accession>
<name>A0ACC1HGR8_9FUNG</name>
<protein>
    <submittedName>
        <fullName evidence="1">SPT3 Dosage dependent suppressor of Ty-induced promoter mutations-like protein</fullName>
    </submittedName>
</protein>
<dbReference type="EMBL" id="JAMZIH010005653">
    <property type="protein sequence ID" value="KAJ1674836.1"/>
    <property type="molecule type" value="Genomic_DNA"/>
</dbReference>
<proteinExistence type="predicted"/>
<comment type="caution">
    <text evidence="1">The sequence shown here is derived from an EMBL/GenBank/DDBJ whole genome shotgun (WGS) entry which is preliminary data.</text>
</comment>
<sequence length="828" mass="86142">MPKDPASIPGMSKSPGSTTKLYQSYQTTRPSPLSKNVSTGVDMFSFLQQANGASPSTAPGSGYNSVQVSPLLSASQPGSPSRAKAPPNAPNRMGANNLSGYGSHLNLFGLGNGGNSSSSAVAASTSAVGVPDLKSPGLSAMAAQLALNGSNGEGSNPPSAAQSANASPNTAAHRRHLMNSLANFSMTPLPPTGPLAAYNPPVSFAQYGQSAAQGISVTVPGSAYHPIASSAGQGMQTSAGFANTLDAYINTSLPQTTQQGPSAHTDAMAAAMAAAAAAVAASAGPSRSTTATVPVAGRAGTGAYLTPAASADISQEIAKVRAQGLKLQLEGIPENAKSRVETQIKLTLRLLTSDGVPVTCWSHLQLPELLVSREKFRHRLQKVPMNDQSMPSSEQQIVHLEAKVICSNKPTYKIETCLGCIRREYKRSLRRKENRVRSAVQSTCTTPNQSRPSSPTGELLSLGGSNSTGGRLTGNMEVDWDANRIEIEKQRIIIFNCNDLLDFSKGEVSLPTRITCYCRHHGEKIGFCVCLTLKDWKGEVLATTISPPIMITDDHKSTKFKQDRKTRNKSEYDRLGADLSRILPAGGVAPASIPAGNLHVVEGTMGPYKGSRQTMSARNSPSLRPRVGLLDSYSQLASLAGTPSVGNTPIQSPMLGAIHGPNDLASLAAASALSSGSITPHGMINPALSQVMSNPSQLFAISAALGSHGAYNAGSSLNVAVAAPSVPQAQPAGGPSFTPIRRRASTNLGDKAKSQPAQQQPLVTGAFNPSIFNLDGGGGMSLSGSVSHTPVFSQTLQNAQASMHAAQQQQRQNFIPQISQTLQGMSKS</sequence>
<organism evidence="1 2">
    <name type="scientific">Spiromyces aspiralis</name>
    <dbReference type="NCBI Taxonomy" id="68401"/>
    <lineage>
        <taxon>Eukaryota</taxon>
        <taxon>Fungi</taxon>
        <taxon>Fungi incertae sedis</taxon>
        <taxon>Zoopagomycota</taxon>
        <taxon>Kickxellomycotina</taxon>
        <taxon>Kickxellomycetes</taxon>
        <taxon>Kickxellales</taxon>
        <taxon>Kickxellaceae</taxon>
        <taxon>Spiromyces</taxon>
    </lineage>
</organism>
<evidence type="ECO:0000313" key="2">
    <source>
        <dbReference type="Proteomes" id="UP001145114"/>
    </source>
</evidence>